<feature type="compositionally biased region" description="Basic and acidic residues" evidence="1">
    <location>
        <begin position="805"/>
        <end position="815"/>
    </location>
</feature>
<feature type="compositionally biased region" description="Basic and acidic residues" evidence="1">
    <location>
        <begin position="842"/>
        <end position="870"/>
    </location>
</feature>
<keyword evidence="3" id="KW-1185">Reference proteome</keyword>
<dbReference type="AlphaFoldDB" id="A0A9P0TJZ5"/>
<feature type="region of interest" description="Disordered" evidence="1">
    <location>
        <begin position="647"/>
        <end position="735"/>
    </location>
</feature>
<dbReference type="EMBL" id="CALOZG010000027">
    <property type="protein sequence ID" value="CAH4032107.1"/>
    <property type="molecule type" value="Genomic_DNA"/>
</dbReference>
<evidence type="ECO:0008006" key="4">
    <source>
        <dbReference type="Google" id="ProtNLM"/>
    </source>
</evidence>
<feature type="region of interest" description="Disordered" evidence="1">
    <location>
        <begin position="773"/>
        <end position="947"/>
    </location>
</feature>
<reference evidence="2" key="1">
    <citation type="submission" date="2022-05" db="EMBL/GenBank/DDBJ databases">
        <authorList>
            <person name="Okamura Y."/>
        </authorList>
    </citation>
    <scope>NUCLEOTIDE SEQUENCE</scope>
</reference>
<comment type="caution">
    <text evidence="2">The sequence shown here is derived from an EMBL/GenBank/DDBJ whole genome shotgun (WGS) entry which is preliminary data.</text>
</comment>
<feature type="compositionally biased region" description="Low complexity" evidence="1">
    <location>
        <begin position="669"/>
        <end position="682"/>
    </location>
</feature>
<feature type="region of interest" description="Disordered" evidence="1">
    <location>
        <begin position="122"/>
        <end position="173"/>
    </location>
</feature>
<protein>
    <recommendedName>
        <fullName evidence="4">DUF4739 domain-containing protein</fullName>
    </recommendedName>
</protein>
<dbReference type="Proteomes" id="UP001152562">
    <property type="component" value="Unassembled WGS sequence"/>
</dbReference>
<feature type="compositionally biased region" description="Basic and acidic residues" evidence="1">
    <location>
        <begin position="776"/>
        <end position="797"/>
    </location>
</feature>
<evidence type="ECO:0000313" key="3">
    <source>
        <dbReference type="Proteomes" id="UP001152562"/>
    </source>
</evidence>
<sequence length="974" mass="110075">MEVADQWRRQWTGTAEFGKVTEGGVTRRVARAMEVLHASAPGAKVRVMRAAYHSSSGPGAPSSSYLMHSSRRVISSGYLPEQSPALPSKPLEISSLPLESSPEVDNEKLNYKVTEPDDIEISEPSKWRITTGKTSIRMPSEESSSTDNASIIDLDSRNSSRNTTRSFRNSESNEDSIKNIHVRNNRVSPLLDAPVSLSTLKYTSLLNGSEEWNNRRKSYSFEDTTTLNNKSSDTLNIMDSSTDSGICKSTEIVSDNNTHHFENTSKLLSKERLSDLPEESFQDWLWKNRPTKTFKPTRISPLKEHHEQYLTDDNNIISLQSKGKVTITLPVTVENDDSSSMYTTDDNDKRTKKVGFCKTELHFAAESGTVNIISTDEKPPPSNDFRRKKSVFAPYTSKVDKSITLFGEKSSFRDVPISIDKQECNDLDENIAATKSILKNRIPKPRPYLLGENMALGASTEDKYTENRPFPTGVTLINRQLEMEQKQTKFYNNRATDEDTYSNNHFRTPRIGPQKLVQSLSGKNTAETIKSMSTSNHQEHVYKPTSLAPTDGKFKTRQLRDSDLTFFGIQSNRNNEEIQTLDNLQEEILHSVKLVQKISNSVCNSEAESDDTPEYQNISNIKYRPVPTPKPRTKYIEVSEDNRNKLLKPISEADSDFPKTTRSARLKTSHVNASSSSRSLSESPRKDSHLIRNKICETSPKRSTSMNRKQSGSVDKYKGDQNTKHKSANKTPEETVYVNINAKKDISKHYLVGRKSPTKLKLNSDNVDVTTTRNYEVTKNKQTKSDDRKPKRTEKLTTPDLSTSRNEDIKAERSKTSQSAKFHNRSTETKQKTKNYIGVTNEEVHRNGHIHNSEKAFTKDKSKRPSDHISRLAAKTNSSPDKLKSKEPAATERNSSKSRKSKYVINYDDKNGTVSSICKIKPSPDSLRKEPIQNLPTTDKNVKSRKSGFLQTPDHHWLFGVNTKTHARKTCQLL</sequence>
<feature type="compositionally biased region" description="Polar residues" evidence="1">
    <location>
        <begin position="701"/>
        <end position="713"/>
    </location>
</feature>
<organism evidence="2 3">
    <name type="scientific">Pieris brassicae</name>
    <name type="common">White butterfly</name>
    <name type="synonym">Large white butterfly</name>
    <dbReference type="NCBI Taxonomy" id="7116"/>
    <lineage>
        <taxon>Eukaryota</taxon>
        <taxon>Metazoa</taxon>
        <taxon>Ecdysozoa</taxon>
        <taxon>Arthropoda</taxon>
        <taxon>Hexapoda</taxon>
        <taxon>Insecta</taxon>
        <taxon>Pterygota</taxon>
        <taxon>Neoptera</taxon>
        <taxon>Endopterygota</taxon>
        <taxon>Lepidoptera</taxon>
        <taxon>Glossata</taxon>
        <taxon>Ditrysia</taxon>
        <taxon>Papilionoidea</taxon>
        <taxon>Pieridae</taxon>
        <taxon>Pierinae</taxon>
        <taxon>Pieris</taxon>
    </lineage>
</organism>
<name>A0A9P0TJZ5_PIEBR</name>
<feature type="compositionally biased region" description="Low complexity" evidence="1">
    <location>
        <begin position="157"/>
        <end position="170"/>
    </location>
</feature>
<evidence type="ECO:0000313" key="2">
    <source>
        <dbReference type="EMBL" id="CAH4032107.1"/>
    </source>
</evidence>
<proteinExistence type="predicted"/>
<feature type="compositionally biased region" description="Low complexity" evidence="1">
    <location>
        <begin position="86"/>
        <end position="103"/>
    </location>
</feature>
<feature type="compositionally biased region" description="Basic and acidic residues" evidence="1">
    <location>
        <begin position="881"/>
        <end position="890"/>
    </location>
</feature>
<accession>A0A9P0TJZ5</accession>
<evidence type="ECO:0000256" key="1">
    <source>
        <dbReference type="SAM" id="MobiDB-lite"/>
    </source>
</evidence>
<gene>
    <name evidence="2" type="ORF">PIBRA_LOCUS8533</name>
</gene>
<feature type="region of interest" description="Disordered" evidence="1">
    <location>
        <begin position="79"/>
        <end position="108"/>
    </location>
</feature>